<dbReference type="InterPro" id="IPR036390">
    <property type="entry name" value="WH_DNA-bd_sf"/>
</dbReference>
<dbReference type="SUPFAM" id="SSF46785">
    <property type="entry name" value="Winged helix' DNA-binding domain"/>
    <property type="match status" value="1"/>
</dbReference>
<dbReference type="GO" id="GO:0003677">
    <property type="term" value="F:DNA binding"/>
    <property type="evidence" value="ECO:0007669"/>
    <property type="project" value="UniProtKB-KW"/>
</dbReference>
<dbReference type="EMBL" id="JAEPCM010000108">
    <property type="protein sequence ID" value="MCG7945521.1"/>
    <property type="molecule type" value="Genomic_DNA"/>
</dbReference>
<dbReference type="InterPro" id="IPR000847">
    <property type="entry name" value="LysR_HTH_N"/>
</dbReference>
<dbReference type="InterPro" id="IPR005119">
    <property type="entry name" value="LysR_subst-bd"/>
</dbReference>
<keyword evidence="2" id="KW-0805">Transcription regulation</keyword>
<protein>
    <submittedName>
        <fullName evidence="6">LysR family transcriptional regulator</fullName>
    </submittedName>
</protein>
<keyword evidence="4" id="KW-0804">Transcription</keyword>
<dbReference type="Pfam" id="PF03466">
    <property type="entry name" value="LysR_substrate"/>
    <property type="match status" value="1"/>
</dbReference>
<proteinExistence type="inferred from homology"/>
<comment type="similarity">
    <text evidence="1">Belongs to the LysR transcriptional regulatory family.</text>
</comment>
<evidence type="ECO:0000256" key="3">
    <source>
        <dbReference type="ARBA" id="ARBA00023125"/>
    </source>
</evidence>
<evidence type="ECO:0000313" key="6">
    <source>
        <dbReference type="EMBL" id="MCG7945521.1"/>
    </source>
</evidence>
<evidence type="ECO:0000259" key="5">
    <source>
        <dbReference type="PROSITE" id="PS50931"/>
    </source>
</evidence>
<dbReference type="PANTHER" id="PTHR30419:SF8">
    <property type="entry name" value="NITROGEN ASSIMILATION TRANSCRIPTIONAL ACTIVATOR-RELATED"/>
    <property type="match status" value="1"/>
</dbReference>
<organism evidence="6 7">
    <name type="scientific">Candidatus Thiodiazotropha taylori</name>
    <dbReference type="NCBI Taxonomy" id="2792791"/>
    <lineage>
        <taxon>Bacteria</taxon>
        <taxon>Pseudomonadati</taxon>
        <taxon>Pseudomonadota</taxon>
        <taxon>Gammaproteobacteria</taxon>
        <taxon>Chromatiales</taxon>
        <taxon>Sedimenticolaceae</taxon>
        <taxon>Candidatus Thiodiazotropha</taxon>
    </lineage>
</organism>
<dbReference type="Proteomes" id="UP000886667">
    <property type="component" value="Unassembled WGS sequence"/>
</dbReference>
<reference evidence="6" key="1">
    <citation type="journal article" date="2021" name="Proc. Natl. Acad. Sci. U.S.A.">
        <title>Global biogeography of chemosynthetic symbionts reveals both localized and globally distributed symbiont groups. .</title>
        <authorList>
            <person name="Osvatic J.T."/>
            <person name="Wilkins L.G.E."/>
            <person name="Leibrecht L."/>
            <person name="Leray M."/>
            <person name="Zauner S."/>
            <person name="Polzin J."/>
            <person name="Camacho Y."/>
            <person name="Gros O."/>
            <person name="van Gils J.A."/>
            <person name="Eisen J.A."/>
            <person name="Petersen J.M."/>
            <person name="Yuen B."/>
        </authorList>
    </citation>
    <scope>NUCLEOTIDE SEQUENCE</scope>
    <source>
        <strain evidence="6">MAGclacostrist064TRANS</strain>
    </source>
</reference>
<dbReference type="SUPFAM" id="SSF53850">
    <property type="entry name" value="Periplasmic binding protein-like II"/>
    <property type="match status" value="1"/>
</dbReference>
<accession>A0A9E4KB13</accession>
<dbReference type="PROSITE" id="PS50931">
    <property type="entry name" value="HTH_LYSR"/>
    <property type="match status" value="1"/>
</dbReference>
<gene>
    <name evidence="6" type="ORF">JAZ07_04155</name>
</gene>
<dbReference type="GO" id="GO:0003700">
    <property type="term" value="F:DNA-binding transcription factor activity"/>
    <property type="evidence" value="ECO:0007669"/>
    <property type="project" value="InterPro"/>
</dbReference>
<name>A0A9E4KB13_9GAMM</name>
<dbReference type="Gene3D" id="1.10.10.10">
    <property type="entry name" value="Winged helix-like DNA-binding domain superfamily/Winged helix DNA-binding domain"/>
    <property type="match status" value="1"/>
</dbReference>
<dbReference type="Pfam" id="PF00126">
    <property type="entry name" value="HTH_1"/>
    <property type="match status" value="1"/>
</dbReference>
<comment type="caution">
    <text evidence="6">The sequence shown here is derived from an EMBL/GenBank/DDBJ whole genome shotgun (WGS) entry which is preliminary data.</text>
</comment>
<dbReference type="InterPro" id="IPR050950">
    <property type="entry name" value="HTH-type_LysR_regulators"/>
</dbReference>
<evidence type="ECO:0000256" key="4">
    <source>
        <dbReference type="ARBA" id="ARBA00023163"/>
    </source>
</evidence>
<dbReference type="AlphaFoldDB" id="A0A9E4KB13"/>
<keyword evidence="3" id="KW-0238">DNA-binding</keyword>
<dbReference type="CDD" id="cd05466">
    <property type="entry name" value="PBP2_LTTR_substrate"/>
    <property type="match status" value="1"/>
</dbReference>
<dbReference type="FunFam" id="1.10.10.10:FF:000001">
    <property type="entry name" value="LysR family transcriptional regulator"/>
    <property type="match status" value="1"/>
</dbReference>
<feature type="domain" description="HTH lysR-type" evidence="5">
    <location>
        <begin position="1"/>
        <end position="58"/>
    </location>
</feature>
<dbReference type="GO" id="GO:0005829">
    <property type="term" value="C:cytosol"/>
    <property type="evidence" value="ECO:0007669"/>
    <property type="project" value="TreeGrafter"/>
</dbReference>
<evidence type="ECO:0000256" key="2">
    <source>
        <dbReference type="ARBA" id="ARBA00023015"/>
    </source>
</evidence>
<sequence length="293" mass="31776">MDLLLMRSLVAIADTGSITEAADRIGLTQPALSRRLQQLEDYFGAELFSRGRKGVQLTEIGRLVESEARILIARYDHLRDQVRAHQGLEGGTVRIGGGATAVSFLLPKAIASFQGSHPAVKFQLKEAGSNEVAEDVINGRLELGLVTMPVKNRDLKVWPLLTDRIVLVGPKHHPLAKKRRIRASALDGISFVGFEADTAVRQIIDATLRDAGVTMNVVMELRSIPAILRMVATTGNLAFVSQLGVDSLEDVAEIEVRDFKVERELAVIARRGSTLSPAAQAFADLLRGAVVEG</sequence>
<dbReference type="Gene3D" id="3.40.190.290">
    <property type="match status" value="1"/>
</dbReference>
<dbReference type="PRINTS" id="PR00039">
    <property type="entry name" value="HTHLYSR"/>
</dbReference>
<dbReference type="InterPro" id="IPR036388">
    <property type="entry name" value="WH-like_DNA-bd_sf"/>
</dbReference>
<evidence type="ECO:0000313" key="7">
    <source>
        <dbReference type="Proteomes" id="UP000886667"/>
    </source>
</evidence>
<evidence type="ECO:0000256" key="1">
    <source>
        <dbReference type="ARBA" id="ARBA00009437"/>
    </source>
</evidence>
<dbReference type="PANTHER" id="PTHR30419">
    <property type="entry name" value="HTH-TYPE TRANSCRIPTIONAL REGULATOR YBHD"/>
    <property type="match status" value="1"/>
</dbReference>